<reference evidence="1 2" key="1">
    <citation type="submission" date="2018-07" db="EMBL/GenBank/DDBJ databases">
        <title>Pedobacter sp. nov., isolated from soil.</title>
        <authorList>
            <person name="Zhou L.Y."/>
            <person name="Du Z.J."/>
        </authorList>
    </citation>
    <scope>NUCLEOTIDE SEQUENCE [LARGE SCALE GENOMIC DNA]</scope>
    <source>
        <strain evidence="1 2">JDX94</strain>
    </source>
</reference>
<proteinExistence type="predicted"/>
<dbReference type="AlphaFoldDB" id="A0A369PXI5"/>
<gene>
    <name evidence="1" type="ORF">DU508_09200</name>
</gene>
<name>A0A369PXI5_9SPHI</name>
<dbReference type="RefSeq" id="WP_115402504.1">
    <property type="nucleotide sequence ID" value="NZ_QPKV01000003.1"/>
</dbReference>
<dbReference type="EMBL" id="QPKV01000003">
    <property type="protein sequence ID" value="RDC57333.1"/>
    <property type="molecule type" value="Genomic_DNA"/>
</dbReference>
<dbReference type="Proteomes" id="UP000253961">
    <property type="component" value="Unassembled WGS sequence"/>
</dbReference>
<accession>A0A369PXI5</accession>
<comment type="caution">
    <text evidence="1">The sequence shown here is derived from an EMBL/GenBank/DDBJ whole genome shotgun (WGS) entry which is preliminary data.</text>
</comment>
<evidence type="ECO:0000313" key="2">
    <source>
        <dbReference type="Proteomes" id="UP000253961"/>
    </source>
</evidence>
<protein>
    <submittedName>
        <fullName evidence="1">Uncharacterized protein</fullName>
    </submittedName>
</protein>
<organism evidence="1 2">
    <name type="scientific">Pedobacter chinensis</name>
    <dbReference type="NCBI Taxonomy" id="2282421"/>
    <lineage>
        <taxon>Bacteria</taxon>
        <taxon>Pseudomonadati</taxon>
        <taxon>Bacteroidota</taxon>
        <taxon>Sphingobacteriia</taxon>
        <taxon>Sphingobacteriales</taxon>
        <taxon>Sphingobacteriaceae</taxon>
        <taxon>Pedobacter</taxon>
    </lineage>
</organism>
<evidence type="ECO:0000313" key="1">
    <source>
        <dbReference type="EMBL" id="RDC57333.1"/>
    </source>
</evidence>
<sequence>MDKPKKKMDNIIITLKFMPNEKVYHILYKGISVLNQKYLYCLPLSHKSYMMFLVHHQQNIL</sequence>
<keyword evidence="2" id="KW-1185">Reference proteome</keyword>